<sequence length="396" mass="43695">MKYLVFILTASLAISGLFSCQKLVDERKPLFQSDKKPLPVTGVQVKNMEGAAVITYKLPEDPSVLYVQADYMINDKIARQEKVSYYSDSIRVSGFAKAGEYKVILYSVSRSEVKSDSVVVKVNPLNPPYRTIAASLQLYDAFGGVNVKCQNPTEGEVGVGVVVDTTGRPELVYTEYTKATAVEFTVRGFSLKPYRMGAYVIDRWGNVSDTTWKTITPLYEAELQRAGKIVLANLPQDGAMGNVTVFTDIINFTGSSTRYYSINKTAPAPNPYLGLYLGVTAKLSRFKFYPRSDMQFTNGTPRVFEVWVSMTPGATGDLYDGTWTKLGRYEVIKPSGLPIGTNSTEDVNAANAGFEFVFPLPAVACKYVRIVGIDTWKAAPDGNLKIGPIHFWGDNR</sequence>
<accession>A0A172TXA9</accession>
<dbReference type="Gene3D" id="2.60.120.260">
    <property type="entry name" value="Galactose-binding domain-like"/>
    <property type="match status" value="1"/>
</dbReference>
<dbReference type="AlphaFoldDB" id="A0A172TXA9"/>
<keyword evidence="5" id="KW-1185">Reference proteome</keyword>
<dbReference type="Pfam" id="PF16323">
    <property type="entry name" value="DUF4959"/>
    <property type="match status" value="1"/>
</dbReference>
<dbReference type="PROSITE" id="PS51257">
    <property type="entry name" value="PROKAR_LIPOPROTEIN"/>
    <property type="match status" value="1"/>
</dbReference>
<evidence type="ECO:0000259" key="1">
    <source>
        <dbReference type="Pfam" id="PF16323"/>
    </source>
</evidence>
<dbReference type="RefSeq" id="WP_066405411.1">
    <property type="nucleotide sequence ID" value="NZ_CP011390.1"/>
</dbReference>
<feature type="domain" description="DUF5000" evidence="2">
    <location>
        <begin position="258"/>
        <end position="393"/>
    </location>
</feature>
<feature type="domain" description="DUF5126" evidence="3">
    <location>
        <begin position="125"/>
        <end position="225"/>
    </location>
</feature>
<dbReference type="OrthoDB" id="621114at2"/>
<feature type="domain" description="DUF4959" evidence="1">
    <location>
        <begin position="19"/>
        <end position="124"/>
    </location>
</feature>
<dbReference type="InterPro" id="IPR033431">
    <property type="entry name" value="DUF5126"/>
</dbReference>
<evidence type="ECO:0008006" key="6">
    <source>
        <dbReference type="Google" id="ProtNLM"/>
    </source>
</evidence>
<protein>
    <recommendedName>
        <fullName evidence="6">DUF4959 domain-containing protein</fullName>
    </recommendedName>
</protein>
<dbReference type="Proteomes" id="UP000077177">
    <property type="component" value="Chromosome"/>
</dbReference>
<dbReference type="EMBL" id="CP011390">
    <property type="protein sequence ID" value="ANE51413.1"/>
    <property type="molecule type" value="Genomic_DNA"/>
</dbReference>
<gene>
    <name evidence="4" type="ORF">SY85_13770</name>
</gene>
<dbReference type="Pfam" id="PF17166">
    <property type="entry name" value="DUF5126"/>
    <property type="match status" value="1"/>
</dbReference>
<dbReference type="STRING" id="1492898.SY85_13770"/>
<evidence type="ECO:0000259" key="2">
    <source>
        <dbReference type="Pfam" id="PF16391"/>
    </source>
</evidence>
<evidence type="ECO:0000313" key="5">
    <source>
        <dbReference type="Proteomes" id="UP000077177"/>
    </source>
</evidence>
<dbReference type="InterPro" id="IPR032164">
    <property type="entry name" value="DUF5000"/>
</dbReference>
<evidence type="ECO:0000259" key="3">
    <source>
        <dbReference type="Pfam" id="PF17166"/>
    </source>
</evidence>
<proteinExistence type="predicted"/>
<evidence type="ECO:0000313" key="4">
    <source>
        <dbReference type="EMBL" id="ANE51413.1"/>
    </source>
</evidence>
<dbReference type="Pfam" id="PF16391">
    <property type="entry name" value="DUF5000"/>
    <property type="match status" value="1"/>
</dbReference>
<dbReference type="SUPFAM" id="SSF49785">
    <property type="entry name" value="Galactose-binding domain-like"/>
    <property type="match status" value="1"/>
</dbReference>
<dbReference type="InterPro" id="IPR032527">
    <property type="entry name" value="DUF4959"/>
</dbReference>
<name>A0A172TXA9_9BACT</name>
<organism evidence="4 5">
    <name type="scientific">Flavisolibacter tropicus</name>
    <dbReference type="NCBI Taxonomy" id="1492898"/>
    <lineage>
        <taxon>Bacteria</taxon>
        <taxon>Pseudomonadati</taxon>
        <taxon>Bacteroidota</taxon>
        <taxon>Chitinophagia</taxon>
        <taxon>Chitinophagales</taxon>
        <taxon>Chitinophagaceae</taxon>
        <taxon>Flavisolibacter</taxon>
    </lineage>
</organism>
<dbReference type="KEGG" id="fla:SY85_13770"/>
<reference evidence="4 5" key="2">
    <citation type="journal article" date="2016" name="Int. J. Syst. Evol. Microbiol.">
        <title>Flavisolibacter tropicus sp. nov., isolated from tropical soil.</title>
        <authorList>
            <person name="Lee J.J."/>
            <person name="Kang M.S."/>
            <person name="Kim G.S."/>
            <person name="Lee C.S."/>
            <person name="Lim S."/>
            <person name="Lee J."/>
            <person name="Roh S.H."/>
            <person name="Kang H."/>
            <person name="Ha J.M."/>
            <person name="Bae S."/>
            <person name="Jung H.Y."/>
            <person name="Kim M.K."/>
        </authorList>
    </citation>
    <scope>NUCLEOTIDE SEQUENCE [LARGE SCALE GENOMIC DNA]</scope>
    <source>
        <strain evidence="4 5">LCS9</strain>
    </source>
</reference>
<dbReference type="InterPro" id="IPR008979">
    <property type="entry name" value="Galactose-bd-like_sf"/>
</dbReference>
<reference evidence="5" key="1">
    <citation type="submission" date="2015-01" db="EMBL/GenBank/DDBJ databases">
        <title>Flavisolibacter sp./LCS9/ whole genome sequencing.</title>
        <authorList>
            <person name="Kim M.K."/>
            <person name="Srinivasan S."/>
            <person name="Lee J.-J."/>
        </authorList>
    </citation>
    <scope>NUCLEOTIDE SEQUENCE [LARGE SCALE GENOMIC DNA]</scope>
    <source>
        <strain evidence="5">LCS9</strain>
    </source>
</reference>